<sequence>LNLHTEEWRDLTLPLGTLGTSCQVANLENHLALAATYFSNHHWNVKIYMVHACTTRRSMEPRKYFFHDNCKRLFKYYPETDVVRCVHGDICVISPLVEDLVPLGRLDSVPDMMRTYGLQHLDHVPFSSRISNFFRRMEFPSSLITTTFLTLAIFQN</sequence>
<dbReference type="Proteomes" id="UP000264353">
    <property type="component" value="Chromosome A3"/>
</dbReference>
<evidence type="ECO:0000313" key="2">
    <source>
        <dbReference type="Proteomes" id="UP000264353"/>
    </source>
</evidence>
<proteinExistence type="predicted"/>
<feature type="non-terminal residue" evidence="1">
    <location>
        <position position="1"/>
    </location>
</feature>
<protein>
    <submittedName>
        <fullName evidence="1">Uncharacterized protein</fullName>
    </submittedName>
</protein>
<name>A0A398A046_BRACM</name>
<accession>A0A398A046</accession>
<dbReference type="AlphaFoldDB" id="A0A398A046"/>
<gene>
    <name evidence="1" type="ORF">BRARA_C00665</name>
</gene>
<dbReference type="EMBL" id="CM010630">
    <property type="protein sequence ID" value="RID68516.1"/>
    <property type="molecule type" value="Genomic_DNA"/>
</dbReference>
<evidence type="ECO:0000313" key="1">
    <source>
        <dbReference type="EMBL" id="RID68516.1"/>
    </source>
</evidence>
<reference evidence="1 2" key="1">
    <citation type="submission" date="2018-06" db="EMBL/GenBank/DDBJ databases">
        <title>WGS assembly of Brassica rapa FPsc.</title>
        <authorList>
            <person name="Bowman J."/>
            <person name="Kohchi T."/>
            <person name="Yamato K."/>
            <person name="Jenkins J."/>
            <person name="Shu S."/>
            <person name="Ishizaki K."/>
            <person name="Yamaoka S."/>
            <person name="Nishihama R."/>
            <person name="Nakamura Y."/>
            <person name="Berger F."/>
            <person name="Adam C."/>
            <person name="Aki S."/>
            <person name="Althoff F."/>
            <person name="Araki T."/>
            <person name="Arteaga-Vazquez M."/>
            <person name="Balasubrmanian S."/>
            <person name="Bauer D."/>
            <person name="Boehm C."/>
            <person name="Briginshaw L."/>
            <person name="Caballero-Perez J."/>
            <person name="Catarino B."/>
            <person name="Chen F."/>
            <person name="Chiyoda S."/>
            <person name="Chovatia M."/>
            <person name="Davies K."/>
            <person name="Delmans M."/>
            <person name="Demura T."/>
            <person name="Dierschke T."/>
            <person name="Dolan L."/>
            <person name="Dorantes-Acosta A."/>
            <person name="Eklund D."/>
            <person name="Florent S."/>
            <person name="Flores-Sandoval E."/>
            <person name="Fujiyama A."/>
            <person name="Fukuzawa H."/>
            <person name="Galik B."/>
            <person name="Grimanelli D."/>
            <person name="Grimwood J."/>
            <person name="Grossniklaus U."/>
            <person name="Hamada T."/>
            <person name="Haseloff J."/>
            <person name="Hetherington A."/>
            <person name="Higo A."/>
            <person name="Hirakawa Y."/>
            <person name="Hundley H."/>
            <person name="Ikeda Y."/>
            <person name="Inoue K."/>
            <person name="Inoue S."/>
            <person name="Ishida S."/>
            <person name="Jia Q."/>
            <person name="Kakita M."/>
            <person name="Kanazawa T."/>
            <person name="Kawai Y."/>
            <person name="Kawashima T."/>
            <person name="Kennedy M."/>
            <person name="Kinose K."/>
            <person name="Kinoshita T."/>
            <person name="Kohara Y."/>
            <person name="Koide E."/>
            <person name="Komatsu K."/>
            <person name="Kopischke S."/>
            <person name="Kubo M."/>
            <person name="Kyozuka J."/>
            <person name="Lagercrantz U."/>
            <person name="Lin S."/>
            <person name="Lindquist E."/>
            <person name="Lipzen A."/>
            <person name="Lu C."/>
            <person name="Luna E."/>
            <person name="Martienssen R."/>
            <person name="Minamino N."/>
            <person name="Mizutani M."/>
            <person name="Mizutani M."/>
            <person name="Mochizuki N."/>
            <person name="Monte I."/>
            <person name="Mosher R."/>
            <person name="Nagasaki H."/>
            <person name="Nakagami H."/>
            <person name="Naramoto S."/>
            <person name="Nishitani K."/>
            <person name="Ohtani M."/>
            <person name="Okamoto T."/>
            <person name="Okumura M."/>
            <person name="Phillips J."/>
            <person name="Pollak B."/>
            <person name="Reinders A."/>
            <person name="Roevekamp M."/>
            <person name="Sano R."/>
            <person name="Sawa S."/>
            <person name="Schmid M."/>
            <person name="Shirakawa M."/>
            <person name="Solano R."/>
            <person name="Spunde A."/>
            <person name="Suetsugu N."/>
            <person name="Sugano S."/>
            <person name="Sugiyama A."/>
            <person name="Sun R."/>
            <person name="Suzuki Y."/>
            <person name="Takenaka M."/>
            <person name="Takezawa D."/>
            <person name="Tomogane H."/>
            <person name="Tsuzuki M."/>
            <person name="Ueda T."/>
            <person name="Umeda M."/>
            <person name="Ward J."/>
            <person name="Watanabe Y."/>
            <person name="Yazaki K."/>
            <person name="Yokoyama R."/>
            <person name="Yoshitake Y."/>
            <person name="Yotsui I."/>
            <person name="Zachgo S."/>
            <person name="Schmutz J."/>
        </authorList>
    </citation>
    <scope>NUCLEOTIDE SEQUENCE [LARGE SCALE GENOMIC DNA]</scope>
    <source>
        <strain evidence="2">cv. B-3</strain>
    </source>
</reference>
<organism evidence="1 2">
    <name type="scientific">Brassica campestris</name>
    <name type="common">Field mustard</name>
    <dbReference type="NCBI Taxonomy" id="3711"/>
    <lineage>
        <taxon>Eukaryota</taxon>
        <taxon>Viridiplantae</taxon>
        <taxon>Streptophyta</taxon>
        <taxon>Embryophyta</taxon>
        <taxon>Tracheophyta</taxon>
        <taxon>Spermatophyta</taxon>
        <taxon>Magnoliopsida</taxon>
        <taxon>eudicotyledons</taxon>
        <taxon>Gunneridae</taxon>
        <taxon>Pentapetalae</taxon>
        <taxon>rosids</taxon>
        <taxon>malvids</taxon>
        <taxon>Brassicales</taxon>
        <taxon>Brassicaceae</taxon>
        <taxon>Brassiceae</taxon>
        <taxon>Brassica</taxon>
    </lineage>
</organism>